<dbReference type="SFLD" id="SFLDG01129">
    <property type="entry name" value="C1.5:_HAD__Beta-PGM__Phosphata"/>
    <property type="match status" value="1"/>
</dbReference>
<evidence type="ECO:0000313" key="2">
    <source>
        <dbReference type="Proteomes" id="UP000569329"/>
    </source>
</evidence>
<dbReference type="GO" id="GO:0006281">
    <property type="term" value="P:DNA repair"/>
    <property type="evidence" value="ECO:0007669"/>
    <property type="project" value="TreeGrafter"/>
</dbReference>
<dbReference type="EC" id="3.1.3.18" evidence="1"/>
<dbReference type="Pfam" id="PF13419">
    <property type="entry name" value="HAD_2"/>
    <property type="match status" value="1"/>
</dbReference>
<evidence type="ECO:0000313" key="1">
    <source>
        <dbReference type="EMBL" id="MBA8826307.1"/>
    </source>
</evidence>
<sequence>MPDTAIFDVDGTLVDTNYHHALAWFRAFRRFDITLPIWHLHRAVGMGGDQLVSHVAGDRIEREHGSALRAAHTDEFDALLAEVRPLGDAHRLLADVRSRGFRLALATSGLSAHAERSLSLIEAHSVADARVTSDDVERTKPAPDLIHAALAKVGGTSAVLVGDSVWDCRAAAKLDVPTVAVRTGGFSVAELTDAGADTVFESLPELINALDDTPLSEATEAPQPR</sequence>
<dbReference type="SFLD" id="SFLDG01135">
    <property type="entry name" value="C1.5.6:_HAD__Beta-PGM__Phospha"/>
    <property type="match status" value="1"/>
</dbReference>
<dbReference type="GO" id="GO:0005829">
    <property type="term" value="C:cytosol"/>
    <property type="evidence" value="ECO:0007669"/>
    <property type="project" value="TreeGrafter"/>
</dbReference>
<dbReference type="PANTHER" id="PTHR43434:SF16">
    <property type="entry name" value="BLL8046 PROTEIN"/>
    <property type="match status" value="1"/>
</dbReference>
<dbReference type="NCBIfam" id="TIGR01549">
    <property type="entry name" value="HAD-SF-IA-v1"/>
    <property type="match status" value="1"/>
</dbReference>
<keyword evidence="1" id="KW-0378">Hydrolase</keyword>
<dbReference type="PANTHER" id="PTHR43434">
    <property type="entry name" value="PHOSPHOGLYCOLATE PHOSPHATASE"/>
    <property type="match status" value="1"/>
</dbReference>
<organism evidence="1 2">
    <name type="scientific">Halosaccharopolyspora lacisalsi</name>
    <dbReference type="NCBI Taxonomy" id="1000566"/>
    <lineage>
        <taxon>Bacteria</taxon>
        <taxon>Bacillati</taxon>
        <taxon>Actinomycetota</taxon>
        <taxon>Actinomycetes</taxon>
        <taxon>Pseudonocardiales</taxon>
        <taxon>Pseudonocardiaceae</taxon>
        <taxon>Halosaccharopolyspora</taxon>
    </lineage>
</organism>
<keyword evidence="2" id="KW-1185">Reference proteome</keyword>
<dbReference type="InterPro" id="IPR023198">
    <property type="entry name" value="PGP-like_dom2"/>
</dbReference>
<protein>
    <submittedName>
        <fullName evidence="1">Phosphoglycolate phosphatase</fullName>
        <ecNumber evidence="1">3.1.3.18</ecNumber>
    </submittedName>
</protein>
<dbReference type="Gene3D" id="1.10.150.240">
    <property type="entry name" value="Putative phosphatase, domain 2"/>
    <property type="match status" value="1"/>
</dbReference>
<dbReference type="Gene3D" id="3.40.50.1000">
    <property type="entry name" value="HAD superfamily/HAD-like"/>
    <property type="match status" value="1"/>
</dbReference>
<dbReference type="InterPro" id="IPR041492">
    <property type="entry name" value="HAD_2"/>
</dbReference>
<accession>A0A839E3K0</accession>
<dbReference type="InterPro" id="IPR036412">
    <property type="entry name" value="HAD-like_sf"/>
</dbReference>
<dbReference type="InterPro" id="IPR050155">
    <property type="entry name" value="HAD-like_hydrolase_sf"/>
</dbReference>
<dbReference type="RefSeq" id="WP_182545544.1">
    <property type="nucleotide sequence ID" value="NZ_JACGWZ010000005.1"/>
</dbReference>
<dbReference type="Proteomes" id="UP000569329">
    <property type="component" value="Unassembled WGS sequence"/>
</dbReference>
<reference evidence="1 2" key="1">
    <citation type="submission" date="2020-07" db="EMBL/GenBank/DDBJ databases">
        <title>Sequencing the genomes of 1000 actinobacteria strains.</title>
        <authorList>
            <person name="Klenk H.-P."/>
        </authorList>
    </citation>
    <scope>NUCLEOTIDE SEQUENCE [LARGE SCALE GENOMIC DNA]</scope>
    <source>
        <strain evidence="1 2">DSM 45975</strain>
    </source>
</reference>
<dbReference type="SFLD" id="SFLDS00003">
    <property type="entry name" value="Haloacid_Dehalogenase"/>
    <property type="match status" value="1"/>
</dbReference>
<name>A0A839E3K0_9PSEU</name>
<dbReference type="GO" id="GO:0008967">
    <property type="term" value="F:phosphoglycolate phosphatase activity"/>
    <property type="evidence" value="ECO:0007669"/>
    <property type="project" value="UniProtKB-EC"/>
</dbReference>
<proteinExistence type="predicted"/>
<comment type="caution">
    <text evidence="1">The sequence shown here is derived from an EMBL/GenBank/DDBJ whole genome shotgun (WGS) entry which is preliminary data.</text>
</comment>
<dbReference type="InterPro" id="IPR006439">
    <property type="entry name" value="HAD-SF_hydro_IA"/>
</dbReference>
<dbReference type="AlphaFoldDB" id="A0A839E3K0"/>
<gene>
    <name evidence="1" type="ORF">FHX42_003683</name>
</gene>
<dbReference type="InterPro" id="IPR023214">
    <property type="entry name" value="HAD_sf"/>
</dbReference>
<dbReference type="EMBL" id="JACGWZ010000005">
    <property type="protein sequence ID" value="MBA8826307.1"/>
    <property type="molecule type" value="Genomic_DNA"/>
</dbReference>
<dbReference type="SUPFAM" id="SSF56784">
    <property type="entry name" value="HAD-like"/>
    <property type="match status" value="1"/>
</dbReference>